<dbReference type="Gene3D" id="3.40.50.410">
    <property type="entry name" value="von Willebrand factor, type A domain"/>
    <property type="match status" value="1"/>
</dbReference>
<organism evidence="3 4">
    <name type="scientific">Paradevosia tibetensis</name>
    <dbReference type="NCBI Taxonomy" id="1447062"/>
    <lineage>
        <taxon>Bacteria</taxon>
        <taxon>Pseudomonadati</taxon>
        <taxon>Pseudomonadota</taxon>
        <taxon>Alphaproteobacteria</taxon>
        <taxon>Hyphomicrobiales</taxon>
        <taxon>Devosiaceae</taxon>
        <taxon>Paradevosia</taxon>
    </lineage>
</organism>
<dbReference type="SUPFAM" id="SSF52317">
    <property type="entry name" value="Class I glutamine amidotransferase-like"/>
    <property type="match status" value="1"/>
</dbReference>
<dbReference type="EMBL" id="CP041690">
    <property type="protein sequence ID" value="QEE19264.1"/>
    <property type="molecule type" value="Genomic_DNA"/>
</dbReference>
<dbReference type="KEGG" id="yti:FNA67_03355"/>
<keyword evidence="1" id="KW-0472">Membrane</keyword>
<gene>
    <name evidence="3" type="ORF">FNA67_03355</name>
</gene>
<keyword evidence="4" id="KW-1185">Reference proteome</keyword>
<sequence length="1389" mass="145616">MVGGSHLAIQPPGASGRNRGSQAVFPAVGWGVLALGFASPFWLLLALAGLVLLYLHVRRRPTVTVPSLFLWAQVASGKPTRRPMRMPRWTLPLVLQLLVIAALTLALAGPYLGRSEGTHRILVVDAGARDEAVAAAQRLIDGAPPDAHNPVSIVAAGPSPRIVAAWIEDRAALDAALGWIEPQDGGIDRQRTDALLESLERDGEAANVDWIEGEPRPQLAAQATREGADWLVTGALTVPQGGDHPTALKALFMPEGAPGFLDWADVPLTFEENTARFSTQFALPGAGALSLQAPGGEASARLMLHADASRRVLYLGEPTPAVVRAFQAVPGTSLFQADRLPDNDREFDLVVIDGTSVPRRPETNTLYLGSGHVAGEVAPERIEAEAATFWQPSHPLSREVDWTGLGTIAGFSAPMPDGGQELLGVAGKPLVWARSTRDGREVRIGLDLRTTPWVDEPGYVALMGNVLDWSGLGAAPSDCVTGAACPVPARLLSGAIGLVAETVLAEGEQATRALLPQNAFTGEDGWLAPGLEPAFVPGRAGLYRVSTADGRAALIAVNAAPTELGAADTAEGGVAPVSAGLAIWWLLLGLALVAMAGEFALSMRAERLALRRRHPRWLQSRVTVGTFTLGLLFLLAAMAGVPMPQPVAGRQVIIAATPERSREIDGHATAIGMGHGERPGGAAGDALMLAAASVPAGRDGRIFLEWDGNLTEGMLAPALRTLAERGVAVDGALPPARLGVSVEGVFGPSRVFVGDIFVLDAMVESWVARGETIEIVRDGTVIATQQAQLSNGSNRIEAAVEAQAEGTHFYEVRVAGLDTPTAKAGIWIATSAGPRVALLAGQDAAASSFAEALGLQGLAVTTLAPGRAPASLAGWLDYDAVVMMDVPATALAPRQQEQLETAVRDHGRGLLLLGGPNSFGTGGYFETRLEALSPLSSRVPRNAPKTGFVFVLDRSGSMQRDEGGMDRLSIAKAAVLNATGLLNPQSQVGIVAFDSSAHTVLPLQEAGADAAIRSALSQLDADGGTAVYPALSDAVTMLRGLDLPKRHIVVISDGLTQPGDFEGLLGEARADGITVSAIAIGDAADPTSLSNIAALGGGAFHWSRDFRALPGILAQEALLSETSPVKERTVTPQWLNRNDAFLKAAPDNVPPLDGYVDTTAKPRAHLHLATNDEEGNVVPIMASWRYGAGQVLSLATQATGRWSAGWNALPDYPRFWAQIVRGLVPPPQTEVKLDVVREGDQALARVASTDLPSVAVSGPSAGTMRMIETAPAHWEGRWSLPEDGDYEITARIGELAGSQSLHVSYPAALSQTGTDAVTLESLVRITGGVMAGEGSAPRPESRWAWASGWQAWTVLAAALFLASLVLRYLPGLVAGRRQTVSAPVFERAA</sequence>
<proteinExistence type="predicted"/>
<evidence type="ECO:0000313" key="3">
    <source>
        <dbReference type="EMBL" id="QEE19264.1"/>
    </source>
</evidence>
<dbReference type="InterPro" id="IPR024163">
    <property type="entry name" value="Aerotolerance_reg_N"/>
</dbReference>
<evidence type="ECO:0000256" key="1">
    <source>
        <dbReference type="SAM" id="Phobius"/>
    </source>
</evidence>
<feature type="transmembrane region" description="Helical" evidence="1">
    <location>
        <begin position="622"/>
        <end position="641"/>
    </location>
</feature>
<dbReference type="InterPro" id="IPR029062">
    <property type="entry name" value="Class_I_gatase-like"/>
</dbReference>
<feature type="transmembrane region" description="Helical" evidence="1">
    <location>
        <begin position="27"/>
        <end position="55"/>
    </location>
</feature>
<evidence type="ECO:0000313" key="4">
    <source>
        <dbReference type="Proteomes" id="UP000321062"/>
    </source>
</evidence>
<feature type="transmembrane region" description="Helical" evidence="1">
    <location>
        <begin position="582"/>
        <end position="601"/>
    </location>
</feature>
<dbReference type="Gene3D" id="3.40.50.880">
    <property type="match status" value="1"/>
</dbReference>
<feature type="domain" description="VWFA" evidence="2">
    <location>
        <begin position="947"/>
        <end position="1122"/>
    </location>
</feature>
<reference evidence="3 4" key="1">
    <citation type="journal article" date="2015" name="Int. J. Syst. Evol. Microbiol.">
        <title>Youhaiella tibetensis gen. nov., sp. nov., isolated from subsurface sediment.</title>
        <authorList>
            <person name="Wang Y.X."/>
            <person name="Huang F.Q."/>
            <person name="Nogi Y."/>
            <person name="Pang S.J."/>
            <person name="Wang P.K."/>
            <person name="Lv J."/>
        </authorList>
    </citation>
    <scope>NUCLEOTIDE SEQUENCE [LARGE SCALE GENOMIC DNA]</scope>
    <source>
        <strain evidence="4">fig4</strain>
    </source>
</reference>
<accession>A0A5B9DJC9</accession>
<feature type="transmembrane region" description="Helical" evidence="1">
    <location>
        <begin position="1349"/>
        <end position="1369"/>
    </location>
</feature>
<name>A0A5B9DJC9_9HYPH</name>
<dbReference type="SUPFAM" id="SSF53300">
    <property type="entry name" value="vWA-like"/>
    <property type="match status" value="1"/>
</dbReference>
<feature type="transmembrane region" description="Helical" evidence="1">
    <location>
        <begin position="91"/>
        <end position="112"/>
    </location>
</feature>
<keyword evidence="1" id="KW-0812">Transmembrane</keyword>
<dbReference type="InterPro" id="IPR002035">
    <property type="entry name" value="VWF_A"/>
</dbReference>
<dbReference type="SMART" id="SM00327">
    <property type="entry name" value="VWA"/>
    <property type="match status" value="1"/>
</dbReference>
<protein>
    <submittedName>
        <fullName evidence="3">VWA domain-containing protein</fullName>
    </submittedName>
</protein>
<evidence type="ECO:0000259" key="2">
    <source>
        <dbReference type="PROSITE" id="PS50234"/>
    </source>
</evidence>
<dbReference type="OrthoDB" id="9784383at2"/>
<dbReference type="CDD" id="cd00198">
    <property type="entry name" value="vWFA"/>
    <property type="match status" value="1"/>
</dbReference>
<dbReference type="PANTHER" id="PTHR37947">
    <property type="entry name" value="BLL2462 PROTEIN"/>
    <property type="match status" value="1"/>
</dbReference>
<dbReference type="InterPro" id="IPR036465">
    <property type="entry name" value="vWFA_dom_sf"/>
</dbReference>
<dbReference type="PROSITE" id="PS50234">
    <property type="entry name" value="VWFA"/>
    <property type="match status" value="1"/>
</dbReference>
<dbReference type="PANTHER" id="PTHR37947:SF2">
    <property type="entry name" value="VON WILLEBRAND FACTOR TYPE A"/>
    <property type="match status" value="1"/>
</dbReference>
<dbReference type="Proteomes" id="UP000321062">
    <property type="component" value="Chromosome"/>
</dbReference>
<keyword evidence="1" id="KW-1133">Transmembrane helix</keyword>
<dbReference type="Pfam" id="PF13519">
    <property type="entry name" value="VWA_2"/>
    <property type="match status" value="1"/>
</dbReference>
<dbReference type="Pfam" id="PF07584">
    <property type="entry name" value="BatA"/>
    <property type="match status" value="1"/>
</dbReference>